<organism evidence="1 2">
    <name type="scientific">Haloechinothrix alba</name>
    <dbReference type="NCBI Taxonomy" id="664784"/>
    <lineage>
        <taxon>Bacteria</taxon>
        <taxon>Bacillati</taxon>
        <taxon>Actinomycetota</taxon>
        <taxon>Actinomycetes</taxon>
        <taxon>Pseudonocardiales</taxon>
        <taxon>Pseudonocardiaceae</taxon>
        <taxon>Haloechinothrix</taxon>
    </lineage>
</organism>
<keyword evidence="2" id="KW-1185">Reference proteome</keyword>
<evidence type="ECO:0000313" key="1">
    <source>
        <dbReference type="EMBL" id="SNR53662.1"/>
    </source>
</evidence>
<dbReference type="Proteomes" id="UP000198348">
    <property type="component" value="Unassembled WGS sequence"/>
</dbReference>
<proteinExistence type="predicted"/>
<evidence type="ECO:0000313" key="2">
    <source>
        <dbReference type="Proteomes" id="UP000198348"/>
    </source>
</evidence>
<dbReference type="AlphaFoldDB" id="A0A238X4V5"/>
<gene>
    <name evidence="1" type="ORF">SAMN06265360_10946</name>
</gene>
<dbReference type="EMBL" id="FZNW01000009">
    <property type="protein sequence ID" value="SNR53662.1"/>
    <property type="molecule type" value="Genomic_DNA"/>
</dbReference>
<accession>A0A238X4V5</accession>
<sequence length="71" mass="7613">MHADSQEDAELFAGDLVGSAGGQEQVQADWRGYLSRSRMFRHAMTTRVSVARMAARLASSRASGPQSGTSI</sequence>
<reference evidence="2" key="1">
    <citation type="submission" date="2017-06" db="EMBL/GenBank/DDBJ databases">
        <authorList>
            <person name="Varghese N."/>
            <person name="Submissions S."/>
        </authorList>
    </citation>
    <scope>NUCLEOTIDE SEQUENCE [LARGE SCALE GENOMIC DNA]</scope>
    <source>
        <strain evidence="2">DSM 45207</strain>
    </source>
</reference>
<name>A0A238X4V5_9PSEU</name>
<protein>
    <submittedName>
        <fullName evidence="1">Uncharacterized protein</fullName>
    </submittedName>
</protein>